<name>E6MJD6_9FIRM</name>
<reference evidence="6 7" key="1">
    <citation type="submission" date="2010-12" db="EMBL/GenBank/DDBJ databases">
        <authorList>
            <person name="Muzny D."/>
            <person name="Qin X."/>
            <person name="Deng J."/>
            <person name="Jiang H."/>
            <person name="Liu Y."/>
            <person name="Qu J."/>
            <person name="Song X.-Z."/>
            <person name="Zhang L."/>
            <person name="Thornton R."/>
            <person name="Coyle M."/>
            <person name="Francisco L."/>
            <person name="Jackson L."/>
            <person name="Javaid M."/>
            <person name="Korchina V."/>
            <person name="Kovar C."/>
            <person name="Mata R."/>
            <person name="Mathew T."/>
            <person name="Ngo R."/>
            <person name="Nguyen L."/>
            <person name="Nguyen N."/>
            <person name="Okwuonu G."/>
            <person name="Ongeri F."/>
            <person name="Pham C."/>
            <person name="Simmons D."/>
            <person name="Wilczek-Boney K."/>
            <person name="Hale W."/>
            <person name="Jakkamsetti A."/>
            <person name="Pham P."/>
            <person name="Ruth R."/>
            <person name="San Lucas F."/>
            <person name="Warren J."/>
            <person name="Zhang J."/>
            <person name="Zhao Z."/>
            <person name="Zhou C."/>
            <person name="Zhu D."/>
            <person name="Lee S."/>
            <person name="Bess C."/>
            <person name="Blankenburg K."/>
            <person name="Forbes L."/>
            <person name="Fu Q."/>
            <person name="Gubbala S."/>
            <person name="Hirani K."/>
            <person name="Jayaseelan J.C."/>
            <person name="Lara F."/>
            <person name="Munidasa M."/>
            <person name="Palculict T."/>
            <person name="Patil S."/>
            <person name="Pu L.-L."/>
            <person name="Saada N."/>
            <person name="Tang L."/>
            <person name="Weissenberger G."/>
            <person name="Zhu Y."/>
            <person name="Hemphill L."/>
            <person name="Shang Y."/>
            <person name="Youmans B."/>
            <person name="Ayvaz T."/>
            <person name="Ross M."/>
            <person name="Santibanez J."/>
            <person name="Aqrawi P."/>
            <person name="Gross S."/>
            <person name="Joshi V."/>
            <person name="Fowler G."/>
            <person name="Nazareth L."/>
            <person name="Reid J."/>
            <person name="Worley K."/>
            <person name="Petrosino J."/>
            <person name="Highlander S."/>
            <person name="Gibbs R."/>
        </authorList>
    </citation>
    <scope>NUCLEOTIDE SEQUENCE [LARGE SCALE GENOMIC DNA]</scope>
    <source>
        <strain evidence="6 7">ATCC 23263</strain>
    </source>
</reference>
<evidence type="ECO:0000256" key="3">
    <source>
        <dbReference type="ARBA" id="ARBA00023163"/>
    </source>
</evidence>
<dbReference type="InterPro" id="IPR036390">
    <property type="entry name" value="WH_DNA-bd_sf"/>
</dbReference>
<dbReference type="AlphaFoldDB" id="E6MJD6"/>
<evidence type="ECO:0000259" key="4">
    <source>
        <dbReference type="PROSITE" id="PS50042"/>
    </source>
</evidence>
<dbReference type="CDD" id="cd00038">
    <property type="entry name" value="CAP_ED"/>
    <property type="match status" value="1"/>
</dbReference>
<dbReference type="EMBL" id="AEQN01000027">
    <property type="protein sequence ID" value="EFV00813.1"/>
    <property type="molecule type" value="Genomic_DNA"/>
</dbReference>
<dbReference type="SUPFAM" id="SSF46785">
    <property type="entry name" value="Winged helix' DNA-binding domain"/>
    <property type="match status" value="1"/>
</dbReference>
<dbReference type="InterPro" id="IPR000595">
    <property type="entry name" value="cNMP-bd_dom"/>
</dbReference>
<dbReference type="Gene3D" id="2.60.120.10">
    <property type="entry name" value="Jelly Rolls"/>
    <property type="match status" value="1"/>
</dbReference>
<keyword evidence="7" id="KW-1185">Reference proteome</keyword>
<dbReference type="PANTHER" id="PTHR24567:SF58">
    <property type="entry name" value="CYCLIC AMP-BINDING REGULATORY PROTEIN"/>
    <property type="match status" value="1"/>
</dbReference>
<evidence type="ECO:0000313" key="6">
    <source>
        <dbReference type="EMBL" id="EFV00813.1"/>
    </source>
</evidence>
<accession>E6MJD6</accession>
<dbReference type="GO" id="GO:0003700">
    <property type="term" value="F:DNA-binding transcription factor activity"/>
    <property type="evidence" value="ECO:0007669"/>
    <property type="project" value="TreeGrafter"/>
</dbReference>
<gene>
    <name evidence="6" type="ORF">HMP0721_2121</name>
</gene>
<dbReference type="Pfam" id="PF13545">
    <property type="entry name" value="HTH_Crp_2"/>
    <property type="match status" value="1"/>
</dbReference>
<dbReference type="Proteomes" id="UP000004754">
    <property type="component" value="Unassembled WGS sequence"/>
</dbReference>
<dbReference type="GO" id="GO:0005829">
    <property type="term" value="C:cytosol"/>
    <property type="evidence" value="ECO:0007669"/>
    <property type="project" value="TreeGrafter"/>
</dbReference>
<dbReference type="InterPro" id="IPR050397">
    <property type="entry name" value="Env_Response_Regulators"/>
</dbReference>
<organism evidence="6 7">
    <name type="scientific">Pseudoramibacter alactolyticus ATCC 23263</name>
    <dbReference type="NCBI Taxonomy" id="887929"/>
    <lineage>
        <taxon>Bacteria</taxon>
        <taxon>Bacillati</taxon>
        <taxon>Bacillota</taxon>
        <taxon>Clostridia</taxon>
        <taxon>Eubacteriales</taxon>
        <taxon>Eubacteriaceae</taxon>
        <taxon>Pseudoramibacter</taxon>
    </lineage>
</organism>
<keyword evidence="1" id="KW-0805">Transcription regulation</keyword>
<protein>
    <submittedName>
        <fullName evidence="6">Cyclic nucleotide-binding domain protein</fullName>
    </submittedName>
</protein>
<evidence type="ECO:0000259" key="5">
    <source>
        <dbReference type="PROSITE" id="PS51063"/>
    </source>
</evidence>
<keyword evidence="2" id="KW-0238">DNA-binding</keyword>
<feature type="domain" description="Cyclic nucleotide-binding" evidence="4">
    <location>
        <begin position="14"/>
        <end position="137"/>
    </location>
</feature>
<dbReference type="SMART" id="SM00100">
    <property type="entry name" value="cNMP"/>
    <property type="match status" value="1"/>
</dbReference>
<evidence type="ECO:0000313" key="7">
    <source>
        <dbReference type="Proteomes" id="UP000004754"/>
    </source>
</evidence>
<dbReference type="PROSITE" id="PS51063">
    <property type="entry name" value="HTH_CRP_2"/>
    <property type="match status" value="1"/>
</dbReference>
<sequence length="228" mass="26210">MKNNFFQILKKTALFYGLSDEKLEEYFQNGLYRTVRYSKGAIIYWQDELCKSLDVVLEGSASAQKIDNEGNVLIVNQFTAGDTLGENLLFSQNGHFPMMIVADTEVEFFKLKKETILSIGQKDREFLSRLLTSISDKTLVLAGKINVLSRKALRQKIADYLIYEYNMQNNLEILLHFSKKELAERLGVRRTSLSRELCKMKADGLIAYNAKWIRICKLAKLIEISESI</sequence>
<evidence type="ECO:0000256" key="1">
    <source>
        <dbReference type="ARBA" id="ARBA00023015"/>
    </source>
</evidence>
<dbReference type="PROSITE" id="PS50042">
    <property type="entry name" value="CNMP_BINDING_3"/>
    <property type="match status" value="1"/>
</dbReference>
<dbReference type="SUPFAM" id="SSF51206">
    <property type="entry name" value="cAMP-binding domain-like"/>
    <property type="match status" value="1"/>
</dbReference>
<comment type="caution">
    <text evidence="6">The sequence shown here is derived from an EMBL/GenBank/DDBJ whole genome shotgun (WGS) entry which is preliminary data.</text>
</comment>
<dbReference type="eggNOG" id="COG0664">
    <property type="taxonomic scope" value="Bacteria"/>
</dbReference>
<dbReference type="Pfam" id="PF00027">
    <property type="entry name" value="cNMP_binding"/>
    <property type="match status" value="1"/>
</dbReference>
<dbReference type="RefSeq" id="WP_006599543.1">
    <property type="nucleotide sequence ID" value="NZ_GL622359.1"/>
</dbReference>
<dbReference type="PANTHER" id="PTHR24567">
    <property type="entry name" value="CRP FAMILY TRANSCRIPTIONAL REGULATORY PROTEIN"/>
    <property type="match status" value="1"/>
</dbReference>
<dbReference type="InterPro" id="IPR014710">
    <property type="entry name" value="RmlC-like_jellyroll"/>
</dbReference>
<dbReference type="HOGENOM" id="CLU_075053_4_1_9"/>
<evidence type="ECO:0000256" key="2">
    <source>
        <dbReference type="ARBA" id="ARBA00023125"/>
    </source>
</evidence>
<dbReference type="STRING" id="887929.HMP0721_2121"/>
<dbReference type="OrthoDB" id="9774616at2"/>
<dbReference type="GO" id="GO:0003677">
    <property type="term" value="F:DNA binding"/>
    <property type="evidence" value="ECO:0007669"/>
    <property type="project" value="UniProtKB-KW"/>
</dbReference>
<dbReference type="InterPro" id="IPR018490">
    <property type="entry name" value="cNMP-bd_dom_sf"/>
</dbReference>
<keyword evidence="3" id="KW-0804">Transcription</keyword>
<dbReference type="InterPro" id="IPR012318">
    <property type="entry name" value="HTH_CRP"/>
</dbReference>
<proteinExistence type="predicted"/>
<feature type="domain" description="HTH crp-type" evidence="5">
    <location>
        <begin position="151"/>
        <end position="219"/>
    </location>
</feature>